<organism evidence="1 2">
    <name type="scientific">Panagrolaimus sp. ES5</name>
    <dbReference type="NCBI Taxonomy" id="591445"/>
    <lineage>
        <taxon>Eukaryota</taxon>
        <taxon>Metazoa</taxon>
        <taxon>Ecdysozoa</taxon>
        <taxon>Nematoda</taxon>
        <taxon>Chromadorea</taxon>
        <taxon>Rhabditida</taxon>
        <taxon>Tylenchina</taxon>
        <taxon>Panagrolaimomorpha</taxon>
        <taxon>Panagrolaimoidea</taxon>
        <taxon>Panagrolaimidae</taxon>
        <taxon>Panagrolaimus</taxon>
    </lineage>
</organism>
<dbReference type="WBParaSite" id="ES5_v2.g15962.t1">
    <property type="protein sequence ID" value="ES5_v2.g15962.t1"/>
    <property type="gene ID" value="ES5_v2.g15962"/>
</dbReference>
<name>A0AC34FFF6_9BILA</name>
<evidence type="ECO:0000313" key="1">
    <source>
        <dbReference type="Proteomes" id="UP000887579"/>
    </source>
</evidence>
<dbReference type="Proteomes" id="UP000887579">
    <property type="component" value="Unplaced"/>
</dbReference>
<reference evidence="2" key="1">
    <citation type="submission" date="2022-11" db="UniProtKB">
        <authorList>
            <consortium name="WormBaseParasite"/>
        </authorList>
    </citation>
    <scope>IDENTIFICATION</scope>
</reference>
<evidence type="ECO:0000313" key="2">
    <source>
        <dbReference type="WBParaSite" id="ES5_v2.g15962.t1"/>
    </source>
</evidence>
<protein>
    <submittedName>
        <fullName evidence="2">Protection of telomeres protein 1 ssDNA-binding domain-containing protein</fullName>
    </submittedName>
</protein>
<sequence>MGRENYVYTKLNEIEDSDLKEFHIYGIIKDVFHKISYDRKGEYQDEYRLKVHDGTTGDEDISVTAFVPLDQLPPDVFTEGRIARFHRLQKNILKNNGGFYLCGRIGPISSVLLFDIPTRGTRFKFNPCYRSSVNYTQTDKDEENLKNLISKADAILANTQQQHPTTSAVAALTVQNTPALRRSPRLSPQKAGTHVSKTQPLSAVKTPVKRRRSRSQHETTSPRRSARLGGIKSPVVTVTIEDSSEEEETNEQPTAAEIEDEEENLQQQPQPHVSPVSRPVHSRQQQRLNIISPKTNERELFTEISYLVCGNSSYYNILCQIVSCYRNSRGDIFLRVWDGTRNPRSTRFLNFTKNDLIYGDLKKEKRIAADKKLYEITCYSEHGVDAANLRAGDYIALINMHFFVPKNCMEPSMVMHDGEGKIRSQQGDIGAGRKVIKVTASEHRTAYSHIDGLIKEHEPNLPILEEEEDVVVNPATVDSDERNVEPEISDETWNEFLGISPKASPKKNVPTSVVSKRISTQASTITLSSDGSTQNRLSQFSPNRDVEILSTQLSGSSTSRNNHFYPRPSFSQLSPSTSSSSFRRPVVSATEATVSPQRVQGVFARRPAPIPFDSTSQISQPPPSSPKRSRLTQSPQKSQSTQNLLDKFKMPNDYDDSSSQSQHDELRMLEAITDSQMENMWAEVENAELQSSPPFP</sequence>
<proteinExistence type="predicted"/>
<accession>A0AC34FFF6</accession>